<gene>
    <name evidence="1" type="ORF">LOK49_LG03G00378</name>
</gene>
<evidence type="ECO:0000313" key="2">
    <source>
        <dbReference type="Proteomes" id="UP001060215"/>
    </source>
</evidence>
<keyword evidence="2" id="KW-1185">Reference proteome</keyword>
<dbReference type="EMBL" id="CM045763">
    <property type="protein sequence ID" value="KAI8024138.1"/>
    <property type="molecule type" value="Genomic_DNA"/>
</dbReference>
<protein>
    <submittedName>
        <fullName evidence="1">CLAVATA3/ESR (CLE)-related protein 25</fullName>
    </submittedName>
</protein>
<dbReference type="Proteomes" id="UP001060215">
    <property type="component" value="Chromosome 6"/>
</dbReference>
<accession>A0ACC0IEX5</accession>
<reference evidence="1 2" key="1">
    <citation type="journal article" date="2022" name="Plant J.">
        <title>Chromosome-level genome of Camellia lanceoleosa provides a valuable resource for understanding genome evolution and self-incompatibility.</title>
        <authorList>
            <person name="Gong W."/>
            <person name="Xiao S."/>
            <person name="Wang L."/>
            <person name="Liao Z."/>
            <person name="Chang Y."/>
            <person name="Mo W."/>
            <person name="Hu G."/>
            <person name="Li W."/>
            <person name="Zhao G."/>
            <person name="Zhu H."/>
            <person name="Hu X."/>
            <person name="Ji K."/>
            <person name="Xiang X."/>
            <person name="Song Q."/>
            <person name="Yuan D."/>
            <person name="Jin S."/>
            <person name="Zhang L."/>
        </authorList>
    </citation>
    <scope>NUCLEOTIDE SEQUENCE [LARGE SCALE GENOMIC DNA]</scope>
    <source>
        <strain evidence="1">SQ_2022a</strain>
    </source>
</reference>
<sequence length="95" mass="10420">MGSSGRAFKAVFGSLVLVGFIWLLLVGVSHSKTGETNTSSWLGGRFKRLETIGSEKFDVQPRSDLNFMSKRRVPNGPDPIHNRRIGNSQQPPGHA</sequence>
<proteinExistence type="predicted"/>
<evidence type="ECO:0000313" key="1">
    <source>
        <dbReference type="EMBL" id="KAI8024138.1"/>
    </source>
</evidence>
<comment type="caution">
    <text evidence="1">The sequence shown here is derived from an EMBL/GenBank/DDBJ whole genome shotgun (WGS) entry which is preliminary data.</text>
</comment>
<organism evidence="1 2">
    <name type="scientific">Camellia lanceoleosa</name>
    <dbReference type="NCBI Taxonomy" id="1840588"/>
    <lineage>
        <taxon>Eukaryota</taxon>
        <taxon>Viridiplantae</taxon>
        <taxon>Streptophyta</taxon>
        <taxon>Embryophyta</taxon>
        <taxon>Tracheophyta</taxon>
        <taxon>Spermatophyta</taxon>
        <taxon>Magnoliopsida</taxon>
        <taxon>eudicotyledons</taxon>
        <taxon>Gunneridae</taxon>
        <taxon>Pentapetalae</taxon>
        <taxon>asterids</taxon>
        <taxon>Ericales</taxon>
        <taxon>Theaceae</taxon>
        <taxon>Camellia</taxon>
    </lineage>
</organism>
<name>A0ACC0IEX5_9ERIC</name>